<keyword evidence="8" id="KW-1185">Reference proteome</keyword>
<evidence type="ECO:0000256" key="6">
    <source>
        <dbReference type="SAM" id="Phobius"/>
    </source>
</evidence>
<feature type="transmembrane region" description="Helical" evidence="6">
    <location>
        <begin position="110"/>
        <end position="130"/>
    </location>
</feature>
<feature type="transmembrane region" description="Helical" evidence="6">
    <location>
        <begin position="426"/>
        <end position="447"/>
    </location>
</feature>
<dbReference type="PANTHER" id="PTHR42770">
    <property type="entry name" value="AMINO ACID TRANSPORTER-RELATED"/>
    <property type="match status" value="1"/>
</dbReference>
<evidence type="ECO:0000256" key="1">
    <source>
        <dbReference type="ARBA" id="ARBA00004651"/>
    </source>
</evidence>
<keyword evidence="4 6" id="KW-1133">Transmembrane helix</keyword>
<feature type="transmembrane region" description="Helical" evidence="6">
    <location>
        <begin position="356"/>
        <end position="375"/>
    </location>
</feature>
<name>A0ABZ1B8W4_9ACTN</name>
<keyword evidence="5 6" id="KW-0472">Membrane</keyword>
<reference evidence="7 8" key="1">
    <citation type="submission" date="2023-12" db="EMBL/GenBank/DDBJ databases">
        <title>Blastococcus brunescens sp. nov., an actonobacterium isolated from sandstone collected in sahara desert.</title>
        <authorList>
            <person name="Gtari M."/>
            <person name="Ghodhbane F."/>
        </authorList>
    </citation>
    <scope>NUCLEOTIDE SEQUENCE [LARGE SCALE GENOMIC DNA]</scope>
    <source>
        <strain evidence="7 8">BMG 8361</strain>
    </source>
</reference>
<evidence type="ECO:0000256" key="2">
    <source>
        <dbReference type="ARBA" id="ARBA00022475"/>
    </source>
</evidence>
<keyword evidence="3 6" id="KW-0812">Transmembrane</keyword>
<dbReference type="RefSeq" id="WP_324278503.1">
    <property type="nucleotide sequence ID" value="NZ_CP141261.1"/>
</dbReference>
<evidence type="ECO:0000313" key="7">
    <source>
        <dbReference type="EMBL" id="WRL67196.1"/>
    </source>
</evidence>
<proteinExistence type="predicted"/>
<evidence type="ECO:0000256" key="4">
    <source>
        <dbReference type="ARBA" id="ARBA00022989"/>
    </source>
</evidence>
<feature type="transmembrane region" description="Helical" evidence="6">
    <location>
        <begin position="142"/>
        <end position="162"/>
    </location>
</feature>
<evidence type="ECO:0000256" key="3">
    <source>
        <dbReference type="ARBA" id="ARBA00022692"/>
    </source>
</evidence>
<dbReference type="InterPro" id="IPR050367">
    <property type="entry name" value="APC_superfamily"/>
</dbReference>
<feature type="transmembrane region" description="Helical" evidence="6">
    <location>
        <begin position="182"/>
        <end position="203"/>
    </location>
</feature>
<evidence type="ECO:0000256" key="5">
    <source>
        <dbReference type="ARBA" id="ARBA00023136"/>
    </source>
</evidence>
<feature type="transmembrane region" description="Helical" evidence="6">
    <location>
        <begin position="273"/>
        <end position="296"/>
    </location>
</feature>
<feature type="transmembrane region" description="Helical" evidence="6">
    <location>
        <begin position="325"/>
        <end position="344"/>
    </location>
</feature>
<dbReference type="Gene3D" id="1.20.1740.10">
    <property type="entry name" value="Amino acid/polyamine transporter I"/>
    <property type="match status" value="1"/>
</dbReference>
<dbReference type="EMBL" id="CP141261">
    <property type="protein sequence ID" value="WRL67196.1"/>
    <property type="molecule type" value="Genomic_DNA"/>
</dbReference>
<dbReference type="InterPro" id="IPR002293">
    <property type="entry name" value="AA/rel_permease1"/>
</dbReference>
<feature type="transmembrane region" description="Helical" evidence="6">
    <location>
        <begin position="224"/>
        <end position="253"/>
    </location>
</feature>
<keyword evidence="2" id="KW-1003">Cell membrane</keyword>
<feature type="transmembrane region" description="Helical" evidence="6">
    <location>
        <begin position="32"/>
        <end position="49"/>
    </location>
</feature>
<organism evidence="7 8">
    <name type="scientific">Blastococcus brunescens</name>
    <dbReference type="NCBI Taxonomy" id="1564165"/>
    <lineage>
        <taxon>Bacteria</taxon>
        <taxon>Bacillati</taxon>
        <taxon>Actinomycetota</taxon>
        <taxon>Actinomycetes</taxon>
        <taxon>Geodermatophilales</taxon>
        <taxon>Geodermatophilaceae</taxon>
        <taxon>Blastococcus</taxon>
    </lineage>
</organism>
<accession>A0ABZ1B8W4</accession>
<feature type="transmembrane region" description="Helical" evidence="6">
    <location>
        <begin position="387"/>
        <end position="406"/>
    </location>
</feature>
<comment type="subcellular location">
    <subcellularLocation>
        <location evidence="1">Cell membrane</location>
        <topology evidence="1">Multi-pass membrane protein</topology>
    </subcellularLocation>
</comment>
<feature type="transmembrane region" description="Helical" evidence="6">
    <location>
        <begin position="70"/>
        <end position="90"/>
    </location>
</feature>
<sequence length="467" mass="48550">MIGLAATSPAYSLAAVLGPVVALVGVHAPGVLLASFVPMLLIAGAFAALNRVDPDCGTTFSWVTRALGPGTGWIGGWAITMTGVLVLGSLSEVGVRFTLLAVGLDGWTESVPVVMGLTVALIVLMAWICVRGTEVSARLQNGLILAQTAALAVFAVVALARGLGGDSPFGALTPAWSWLDPFGAGGAALTSGLLLGVFAYWGWESAVNLTEETTNPRTAPGRAAVLSTVVLLLTYLGVAVAVVSFAGTGFLAANADEEEAVFALLSTETLGGWDWVVLLAVATSAIASTQTTIIPASRTGLSMARRGALPRRFASISPIHRTPDVSTWWVAAVGVGWYVVVGLISENALYDSITGLSLLIALYYALTGLACAVYFRRRLLGSVRDLLLLGVGPIVGAALLTWLLVLSVRDLADAGNSYTGQAWLGVGPPLVIGVGVMAAGLGLMLWWRRRDTAFWAERPSVAPRPQW</sequence>
<gene>
    <name evidence="7" type="ORF">U6N30_27870</name>
</gene>
<dbReference type="Proteomes" id="UP001324287">
    <property type="component" value="Chromosome"/>
</dbReference>
<dbReference type="PIRSF" id="PIRSF006060">
    <property type="entry name" value="AA_transporter"/>
    <property type="match status" value="1"/>
</dbReference>
<dbReference type="Pfam" id="PF13520">
    <property type="entry name" value="AA_permease_2"/>
    <property type="match status" value="1"/>
</dbReference>
<protein>
    <submittedName>
        <fullName evidence="7">APC family permease</fullName>
    </submittedName>
</protein>
<evidence type="ECO:0000313" key="8">
    <source>
        <dbReference type="Proteomes" id="UP001324287"/>
    </source>
</evidence>
<dbReference type="PANTHER" id="PTHR42770:SF16">
    <property type="entry name" value="AMINO ACID PERMEASE"/>
    <property type="match status" value="1"/>
</dbReference>